<evidence type="ECO:0000256" key="5">
    <source>
        <dbReference type="ARBA" id="ARBA00022692"/>
    </source>
</evidence>
<keyword evidence="3" id="KW-0813">Transport</keyword>
<evidence type="ECO:0000313" key="9">
    <source>
        <dbReference type="EMBL" id="UWS33776.1"/>
    </source>
</evidence>
<reference evidence="9" key="1">
    <citation type="submission" date="2022-07" db="EMBL/GenBank/DDBJ databases">
        <title>Genetic diversity of Erwinia pyrifoliae.</title>
        <authorList>
            <person name="Park D.S."/>
            <person name="Ham H."/>
        </authorList>
    </citation>
    <scope>NUCLEOTIDE SEQUENCE</scope>
    <source>
        <strain evidence="9">CP201486</strain>
    </source>
</reference>
<keyword evidence="5 8" id="KW-0812">Transmembrane</keyword>
<dbReference type="PANTHER" id="PTHR43057:SF1">
    <property type="entry name" value="ARSENICAL-RESISTANCE PROTEIN 3"/>
    <property type="match status" value="1"/>
</dbReference>
<dbReference type="RefSeq" id="WP_259819133.1">
    <property type="nucleotide sequence ID" value="NZ_CP103445.1"/>
</dbReference>
<evidence type="ECO:0000256" key="7">
    <source>
        <dbReference type="ARBA" id="ARBA00023136"/>
    </source>
</evidence>
<name>A0ABY5X8Q5_ERWPY</name>
<protein>
    <submittedName>
        <fullName evidence="9">Arsenic resistance protein</fullName>
    </submittedName>
</protein>
<evidence type="ECO:0000256" key="1">
    <source>
        <dbReference type="ARBA" id="ARBA00004651"/>
    </source>
</evidence>
<evidence type="ECO:0000313" key="10">
    <source>
        <dbReference type="Proteomes" id="UP001058553"/>
    </source>
</evidence>
<organism evidence="9 10">
    <name type="scientific">Erwinia pyrifoliae</name>
    <dbReference type="NCBI Taxonomy" id="79967"/>
    <lineage>
        <taxon>Bacteria</taxon>
        <taxon>Pseudomonadati</taxon>
        <taxon>Pseudomonadota</taxon>
        <taxon>Gammaproteobacteria</taxon>
        <taxon>Enterobacterales</taxon>
        <taxon>Erwiniaceae</taxon>
        <taxon>Erwinia</taxon>
    </lineage>
</organism>
<dbReference type="InterPro" id="IPR038770">
    <property type="entry name" value="Na+/solute_symporter_sf"/>
</dbReference>
<keyword evidence="6 8" id="KW-1133">Transmembrane helix</keyword>
<evidence type="ECO:0000256" key="6">
    <source>
        <dbReference type="ARBA" id="ARBA00022989"/>
    </source>
</evidence>
<evidence type="ECO:0000256" key="2">
    <source>
        <dbReference type="ARBA" id="ARBA00010110"/>
    </source>
</evidence>
<dbReference type="PANTHER" id="PTHR43057">
    <property type="entry name" value="ARSENITE EFFLUX TRANSPORTER"/>
    <property type="match status" value="1"/>
</dbReference>
<keyword evidence="7 8" id="KW-0472">Membrane</keyword>
<dbReference type="Pfam" id="PF01758">
    <property type="entry name" value="SBF"/>
    <property type="match status" value="1"/>
</dbReference>
<keyword evidence="10" id="KW-1185">Reference proteome</keyword>
<dbReference type="InterPro" id="IPR004706">
    <property type="entry name" value="Arsenical-R_Acr3"/>
</dbReference>
<feature type="transmembrane region" description="Helical" evidence="8">
    <location>
        <begin position="105"/>
        <end position="123"/>
    </location>
</feature>
<dbReference type="Gene3D" id="1.20.1530.20">
    <property type="match status" value="1"/>
</dbReference>
<evidence type="ECO:0000256" key="8">
    <source>
        <dbReference type="SAM" id="Phobius"/>
    </source>
</evidence>
<comment type="subcellular location">
    <subcellularLocation>
        <location evidence="1">Cell membrane</location>
        <topology evidence="1">Multi-pass membrane protein</topology>
    </subcellularLocation>
</comment>
<evidence type="ECO:0000256" key="3">
    <source>
        <dbReference type="ARBA" id="ARBA00022448"/>
    </source>
</evidence>
<feature type="transmembrane region" description="Helical" evidence="8">
    <location>
        <begin position="47"/>
        <end position="65"/>
    </location>
</feature>
<comment type="similarity">
    <text evidence="2">Belongs to the arsenical resistance-3 (ACR3) (TC 2.A.59) family.</text>
</comment>
<feature type="transmembrane region" description="Helical" evidence="8">
    <location>
        <begin position="175"/>
        <end position="193"/>
    </location>
</feature>
<dbReference type="EMBL" id="CP103445">
    <property type="protein sequence ID" value="UWS33776.1"/>
    <property type="molecule type" value="Genomic_DNA"/>
</dbReference>
<proteinExistence type="inferred from homology"/>
<feature type="transmembrane region" description="Helical" evidence="8">
    <location>
        <begin position="77"/>
        <end position="99"/>
    </location>
</feature>
<feature type="transmembrane region" description="Helical" evidence="8">
    <location>
        <begin position="239"/>
        <end position="259"/>
    </location>
</feature>
<accession>A0ABY5X8Q5</accession>
<dbReference type="Proteomes" id="UP001058553">
    <property type="component" value="Chromosome"/>
</dbReference>
<sequence length="330" mass="35419">MFVSAANMATRIRDGFEHHQVIIYFMAVMTAGLAALVLPATTALRSAINPALALMLFVTFLQVPVAGLGKVITRLRFLLPLLLANFLFIPVLVAILIPFLPQNTLLRLGVLLVLLTPCIDYVVTFAQLGRSDFRLLLASTPVLLIAQVLLLPLYLHLFLGEQATGLVQPKPFIDAFLWLIAAPLCLAAVTQLWSRRSRLGGSVAVGLGLLPVPATAVVLFIVVAAMLPQLGEGWPLALQAIPVYVAFAVLAPLAGWTAGRMFRVEPAAGRAVAFSAGTRNSLVVLPLALAVPGAIPVLPAIIVTQTLVELLSELIYIRLIPKLGQMRQNQ</sequence>
<feature type="transmembrane region" description="Helical" evidence="8">
    <location>
        <begin position="135"/>
        <end position="155"/>
    </location>
</feature>
<feature type="transmembrane region" description="Helical" evidence="8">
    <location>
        <begin position="21"/>
        <end position="41"/>
    </location>
</feature>
<keyword evidence="4" id="KW-1003">Cell membrane</keyword>
<feature type="transmembrane region" description="Helical" evidence="8">
    <location>
        <begin position="205"/>
        <end position="227"/>
    </location>
</feature>
<evidence type="ECO:0000256" key="4">
    <source>
        <dbReference type="ARBA" id="ARBA00022475"/>
    </source>
</evidence>
<dbReference type="InterPro" id="IPR002657">
    <property type="entry name" value="BilAc:Na_symport/Acr3"/>
</dbReference>
<gene>
    <name evidence="9" type="ORF">NYP84_00635</name>
</gene>